<keyword evidence="3" id="KW-1185">Reference proteome</keyword>
<gene>
    <name evidence="2" type="ORF">L596_007462</name>
</gene>
<reference evidence="2 3" key="1">
    <citation type="journal article" date="2015" name="Genome Biol.">
        <title>Comparative genomics of Steinernema reveals deeply conserved gene regulatory networks.</title>
        <authorList>
            <person name="Dillman A.R."/>
            <person name="Macchietto M."/>
            <person name="Porter C.F."/>
            <person name="Rogers A."/>
            <person name="Williams B."/>
            <person name="Antoshechkin I."/>
            <person name="Lee M.M."/>
            <person name="Goodwin Z."/>
            <person name="Lu X."/>
            <person name="Lewis E.E."/>
            <person name="Goodrich-Blair H."/>
            <person name="Stock S.P."/>
            <person name="Adams B.J."/>
            <person name="Sternberg P.W."/>
            <person name="Mortazavi A."/>
        </authorList>
    </citation>
    <scope>NUCLEOTIDE SEQUENCE [LARGE SCALE GENOMIC DNA]</scope>
    <source>
        <strain evidence="2 3">ALL</strain>
    </source>
</reference>
<accession>A0A4U5P9I4</accession>
<protein>
    <submittedName>
        <fullName evidence="2">Uncharacterized protein</fullName>
    </submittedName>
</protein>
<comment type="caution">
    <text evidence="2">The sequence shown here is derived from an EMBL/GenBank/DDBJ whole genome shotgun (WGS) entry which is preliminary data.</text>
</comment>
<feature type="region of interest" description="Disordered" evidence="1">
    <location>
        <begin position="1"/>
        <end position="76"/>
    </location>
</feature>
<dbReference type="AlphaFoldDB" id="A0A4U5P9I4"/>
<name>A0A4U5P9I4_STECR</name>
<reference evidence="2 3" key="2">
    <citation type="journal article" date="2019" name="G3 (Bethesda)">
        <title>Hybrid Assembly of the Genome of the Entomopathogenic Nematode Steinernema carpocapsae Identifies the X-Chromosome.</title>
        <authorList>
            <person name="Serra L."/>
            <person name="Macchietto M."/>
            <person name="Macias-Munoz A."/>
            <person name="McGill C.J."/>
            <person name="Rodriguez I.M."/>
            <person name="Rodriguez B."/>
            <person name="Murad R."/>
            <person name="Mortazavi A."/>
        </authorList>
    </citation>
    <scope>NUCLEOTIDE SEQUENCE [LARGE SCALE GENOMIC DNA]</scope>
    <source>
        <strain evidence="2 3">ALL</strain>
    </source>
</reference>
<evidence type="ECO:0000313" key="3">
    <source>
        <dbReference type="Proteomes" id="UP000298663"/>
    </source>
</evidence>
<proteinExistence type="predicted"/>
<evidence type="ECO:0000313" key="2">
    <source>
        <dbReference type="EMBL" id="TKR92896.1"/>
    </source>
</evidence>
<sequence length="257" mass="28532">MRRLTSSKLSHTERPMSSSTETSWSSQSDLSSAASPPSYTVQERSDGELVNHTLGVVWPNRPGKGHHSMSAYKQRRKLRRARRAELLAKHDTSEESEVTLTASYSSATSSNCEPDFPPAKVYPADSKQKEPGTPNAMSIEVSTPTDMAKKLNPVEFRLYYPLPSENSIDVPAELPLTMAYKCSSGKSYNFPIETTNGYHSVIFNGSLMFQSFSSLEDLSDYYKIYAYCNETTKNFDVFSGLGTVASKSLRIGRLSAF</sequence>
<feature type="compositionally biased region" description="Low complexity" evidence="1">
    <location>
        <begin position="17"/>
        <end position="38"/>
    </location>
</feature>
<dbReference type="PANTHER" id="PTHR31128:SF9">
    <property type="entry name" value="DUF3444 DOMAIN-CONTAINING PROTEIN-RELATED"/>
    <property type="match status" value="1"/>
</dbReference>
<dbReference type="EMBL" id="AZBU02000002">
    <property type="protein sequence ID" value="TKR92896.1"/>
    <property type="molecule type" value="Genomic_DNA"/>
</dbReference>
<organism evidence="2 3">
    <name type="scientific">Steinernema carpocapsae</name>
    <name type="common">Entomopathogenic nematode</name>
    <dbReference type="NCBI Taxonomy" id="34508"/>
    <lineage>
        <taxon>Eukaryota</taxon>
        <taxon>Metazoa</taxon>
        <taxon>Ecdysozoa</taxon>
        <taxon>Nematoda</taxon>
        <taxon>Chromadorea</taxon>
        <taxon>Rhabditida</taxon>
        <taxon>Tylenchina</taxon>
        <taxon>Panagrolaimomorpha</taxon>
        <taxon>Strongyloidoidea</taxon>
        <taxon>Steinernematidae</taxon>
        <taxon>Steinernema</taxon>
    </lineage>
</organism>
<evidence type="ECO:0000256" key="1">
    <source>
        <dbReference type="SAM" id="MobiDB-lite"/>
    </source>
</evidence>
<feature type="compositionally biased region" description="Basic residues" evidence="1">
    <location>
        <begin position="63"/>
        <end position="76"/>
    </location>
</feature>
<dbReference type="Proteomes" id="UP000298663">
    <property type="component" value="Unassembled WGS sequence"/>
</dbReference>
<dbReference type="PANTHER" id="PTHR31128">
    <property type="entry name" value="PROTEIN CBR-CLEC-135-RELATED"/>
    <property type="match status" value="1"/>
</dbReference>